<comment type="caution">
    <text evidence="8">The sequence shown here is derived from an EMBL/GenBank/DDBJ whole genome shotgun (WGS) entry which is preliminary data.</text>
</comment>
<comment type="function">
    <text evidence="6">Binds and transfers iron-sulfur (Fe-S) clusters to target apoproteins. Can hydrolyze ATP.</text>
</comment>
<evidence type="ECO:0000313" key="8">
    <source>
        <dbReference type="EMBL" id="HIU61092.1"/>
    </source>
</evidence>
<dbReference type="InterPro" id="IPR044304">
    <property type="entry name" value="NUBPL-like"/>
</dbReference>
<keyword evidence="6" id="KW-0378">Hydrolase</keyword>
<dbReference type="GO" id="GO:0046872">
    <property type="term" value="F:metal ion binding"/>
    <property type="evidence" value="ECO:0007669"/>
    <property type="project" value="UniProtKB-KW"/>
</dbReference>
<evidence type="ECO:0000256" key="3">
    <source>
        <dbReference type="ARBA" id="ARBA00022840"/>
    </source>
</evidence>
<feature type="region of interest" description="Disordered" evidence="7">
    <location>
        <begin position="1"/>
        <end position="28"/>
    </location>
</feature>
<dbReference type="FunFam" id="3.40.50.300:FF:001119">
    <property type="entry name" value="Iron-sulfur cluster carrier protein"/>
    <property type="match status" value="1"/>
</dbReference>
<dbReference type="SUPFAM" id="SSF52540">
    <property type="entry name" value="P-loop containing nucleoside triphosphate hydrolases"/>
    <property type="match status" value="1"/>
</dbReference>
<reference evidence="8" key="2">
    <citation type="journal article" date="2021" name="PeerJ">
        <title>Extensive microbial diversity within the chicken gut microbiome revealed by metagenomics and culture.</title>
        <authorList>
            <person name="Gilroy R."/>
            <person name="Ravi A."/>
            <person name="Getino M."/>
            <person name="Pursley I."/>
            <person name="Horton D.L."/>
            <person name="Alikhan N.F."/>
            <person name="Baker D."/>
            <person name="Gharbi K."/>
            <person name="Hall N."/>
            <person name="Watson M."/>
            <person name="Adriaenssens E.M."/>
            <person name="Foster-Nyarko E."/>
            <person name="Jarju S."/>
            <person name="Secka A."/>
            <person name="Antonio M."/>
            <person name="Oren A."/>
            <person name="Chaudhuri R.R."/>
            <person name="La Ragione R."/>
            <person name="Hildebrand F."/>
            <person name="Pallen M.J."/>
        </authorList>
    </citation>
    <scope>NUCLEOTIDE SEQUENCE</scope>
    <source>
        <strain evidence="8">CHK195-12923</strain>
    </source>
</reference>
<dbReference type="GO" id="GO:0016226">
    <property type="term" value="P:iron-sulfur cluster assembly"/>
    <property type="evidence" value="ECO:0007669"/>
    <property type="project" value="InterPro"/>
</dbReference>
<dbReference type="EMBL" id="DVNE01000003">
    <property type="protein sequence ID" value="HIU61092.1"/>
    <property type="molecule type" value="Genomic_DNA"/>
</dbReference>
<evidence type="ECO:0000256" key="7">
    <source>
        <dbReference type="SAM" id="MobiDB-lite"/>
    </source>
</evidence>
<dbReference type="GO" id="GO:0016887">
    <property type="term" value="F:ATP hydrolysis activity"/>
    <property type="evidence" value="ECO:0007669"/>
    <property type="project" value="UniProtKB-UniRule"/>
</dbReference>
<dbReference type="Gene3D" id="3.40.50.300">
    <property type="entry name" value="P-loop containing nucleotide triphosphate hydrolases"/>
    <property type="match status" value="1"/>
</dbReference>
<dbReference type="InterPro" id="IPR027417">
    <property type="entry name" value="P-loop_NTPase"/>
</dbReference>
<accession>A0A9D1MJ72</accession>
<keyword evidence="4 6" id="KW-0408">Iron</keyword>
<dbReference type="HAMAP" id="MF_02040">
    <property type="entry name" value="Mrp_NBP35"/>
    <property type="match status" value="1"/>
</dbReference>
<evidence type="ECO:0000256" key="5">
    <source>
        <dbReference type="ARBA" id="ARBA00023014"/>
    </source>
</evidence>
<reference evidence="8" key="1">
    <citation type="submission" date="2020-10" db="EMBL/GenBank/DDBJ databases">
        <authorList>
            <person name="Gilroy R."/>
        </authorList>
    </citation>
    <scope>NUCLEOTIDE SEQUENCE</scope>
    <source>
        <strain evidence="8">CHK195-12923</strain>
    </source>
</reference>
<dbReference type="CDD" id="cd02037">
    <property type="entry name" value="Mrp_NBP35"/>
    <property type="match status" value="1"/>
</dbReference>
<dbReference type="PANTHER" id="PTHR42961:SF2">
    <property type="entry name" value="IRON-SULFUR PROTEIN NUBPL"/>
    <property type="match status" value="1"/>
</dbReference>
<keyword evidence="1 6" id="KW-0479">Metal-binding</keyword>
<dbReference type="GO" id="GO:0140663">
    <property type="term" value="F:ATP-dependent FeS chaperone activity"/>
    <property type="evidence" value="ECO:0007669"/>
    <property type="project" value="InterPro"/>
</dbReference>
<evidence type="ECO:0000256" key="6">
    <source>
        <dbReference type="HAMAP-Rule" id="MF_02040"/>
    </source>
</evidence>
<feature type="binding site" evidence="6">
    <location>
        <begin position="43"/>
        <end position="50"/>
    </location>
    <ligand>
        <name>ATP</name>
        <dbReference type="ChEBI" id="CHEBI:30616"/>
    </ligand>
</feature>
<keyword evidence="2 6" id="KW-0547">Nucleotide-binding</keyword>
<evidence type="ECO:0000256" key="2">
    <source>
        <dbReference type="ARBA" id="ARBA00022741"/>
    </source>
</evidence>
<proteinExistence type="inferred from homology"/>
<organism evidence="8 9">
    <name type="scientific">Candidatus Coproplasma excrementigallinarum</name>
    <dbReference type="NCBI Taxonomy" id="2840747"/>
    <lineage>
        <taxon>Bacteria</taxon>
        <taxon>Bacillati</taxon>
        <taxon>Bacillota</taxon>
        <taxon>Clostridia</taxon>
        <taxon>Eubacteriales</taxon>
        <taxon>Candidatus Coproplasma</taxon>
    </lineage>
</organism>
<evidence type="ECO:0000256" key="1">
    <source>
        <dbReference type="ARBA" id="ARBA00022723"/>
    </source>
</evidence>
<keyword evidence="3 6" id="KW-0067">ATP-binding</keyword>
<protein>
    <recommendedName>
        <fullName evidence="6">Iron-sulfur cluster carrier protein</fullName>
    </recommendedName>
</protein>
<comment type="similarity">
    <text evidence="6">Belongs to the Mrp/NBP35 ATP-binding proteins family.</text>
</comment>
<evidence type="ECO:0000313" key="9">
    <source>
        <dbReference type="Proteomes" id="UP000824110"/>
    </source>
</evidence>
<dbReference type="Pfam" id="PF10609">
    <property type="entry name" value="ParA"/>
    <property type="match status" value="1"/>
</dbReference>
<sequence length="292" mass="30968">MAENCSHDCSSCGENCPSREGASLKKKPNPMSDIKHVIAVVSGKGGVGKSMTCALLAAASQAKGNVTAIMDADITGPSIPKMFGVHERATGDEAGIYPCVSKGGVQMMSMNLLLENEDDPVVWRGALISGTVLQFWTDVIWQGVDYMFVDMPPGTGDVPLTLFQSIPLDGIIVVTTPQDLVGMIVSKAVNMAQMMNVPILGIVENMSYLTCPDCGRKISVFGESVVEAIALEHGIPAVAKVPIDRKLTAAADSGRIEEVENNYLSDFFDKIVAEIEAAKAEKAASADKTDKN</sequence>
<name>A0A9D1MJ72_9FIRM</name>
<dbReference type="GO" id="GO:0005524">
    <property type="term" value="F:ATP binding"/>
    <property type="evidence" value="ECO:0007669"/>
    <property type="project" value="UniProtKB-UniRule"/>
</dbReference>
<dbReference type="InterPro" id="IPR033756">
    <property type="entry name" value="YlxH/NBP35"/>
</dbReference>
<dbReference type="GO" id="GO:0051539">
    <property type="term" value="F:4 iron, 4 sulfur cluster binding"/>
    <property type="evidence" value="ECO:0007669"/>
    <property type="project" value="TreeGrafter"/>
</dbReference>
<keyword evidence="5 6" id="KW-0411">Iron-sulfur</keyword>
<dbReference type="InterPro" id="IPR019591">
    <property type="entry name" value="Mrp/NBP35_ATP-bd"/>
</dbReference>
<evidence type="ECO:0000256" key="4">
    <source>
        <dbReference type="ARBA" id="ARBA00023004"/>
    </source>
</evidence>
<dbReference type="Proteomes" id="UP000824110">
    <property type="component" value="Unassembled WGS sequence"/>
</dbReference>
<dbReference type="AlphaFoldDB" id="A0A9D1MJ72"/>
<gene>
    <name evidence="8" type="ORF">IAB69_00380</name>
</gene>
<dbReference type="PANTHER" id="PTHR42961">
    <property type="entry name" value="IRON-SULFUR PROTEIN NUBPL"/>
    <property type="match status" value="1"/>
</dbReference>
<comment type="subunit">
    <text evidence="6">Homodimer.</text>
</comment>